<reference evidence="2 3" key="1">
    <citation type="journal article" date="2023" name="Nat. Commun.">
        <title>Origin of minicircular mitochondrial genomes in red algae.</title>
        <authorList>
            <person name="Lee Y."/>
            <person name="Cho C.H."/>
            <person name="Lee Y.M."/>
            <person name="Park S.I."/>
            <person name="Yang J.H."/>
            <person name="West J.A."/>
            <person name="Bhattacharya D."/>
            <person name="Yoon H.S."/>
        </authorList>
    </citation>
    <scope>NUCLEOTIDE SEQUENCE [LARGE SCALE GENOMIC DNA]</scope>
    <source>
        <strain evidence="2 3">CCMP1338</strain>
        <tissue evidence="2">Whole cell</tissue>
    </source>
</reference>
<keyword evidence="3" id="KW-1185">Reference proteome</keyword>
<feature type="compositionally biased region" description="Basic residues" evidence="1">
    <location>
        <begin position="56"/>
        <end position="68"/>
    </location>
</feature>
<organism evidence="2 3">
    <name type="scientific">Rhodosorus marinus</name>
    <dbReference type="NCBI Taxonomy" id="101924"/>
    <lineage>
        <taxon>Eukaryota</taxon>
        <taxon>Rhodophyta</taxon>
        <taxon>Stylonematophyceae</taxon>
        <taxon>Stylonematales</taxon>
        <taxon>Stylonemataceae</taxon>
        <taxon>Rhodosorus</taxon>
    </lineage>
</organism>
<dbReference type="PANTHER" id="PTHR20835:SF0">
    <property type="entry name" value="E3 UBIQUITIN-PROTEIN LIGASE PPP1R11"/>
    <property type="match status" value="1"/>
</dbReference>
<comment type="caution">
    <text evidence="2">The sequence shown here is derived from an EMBL/GenBank/DDBJ whole genome shotgun (WGS) entry which is preliminary data.</text>
</comment>
<feature type="region of interest" description="Disordered" evidence="1">
    <location>
        <begin position="1"/>
        <end position="119"/>
    </location>
</feature>
<evidence type="ECO:0008006" key="4">
    <source>
        <dbReference type="Google" id="ProtNLM"/>
    </source>
</evidence>
<feature type="compositionally biased region" description="Basic and acidic residues" evidence="1">
    <location>
        <begin position="44"/>
        <end position="55"/>
    </location>
</feature>
<sequence>MRRERERGGESVVVTSTTARSDREEGGQVLKLRLRSRNGQRVAWTEETHDNEHDGKKKSKKCCIFHKQRAFDESSSGSESDSSSSSGGGPSAPSSEALAQRGVSVSETSQEHADEKGGG</sequence>
<name>A0AAV8UF08_9RHOD</name>
<dbReference type="Proteomes" id="UP001157974">
    <property type="component" value="Unassembled WGS sequence"/>
</dbReference>
<dbReference type="Pfam" id="PF07491">
    <property type="entry name" value="PPI_Ypi1"/>
    <property type="match status" value="1"/>
</dbReference>
<feature type="compositionally biased region" description="Basic and acidic residues" evidence="1">
    <location>
        <begin position="109"/>
        <end position="119"/>
    </location>
</feature>
<evidence type="ECO:0000313" key="2">
    <source>
        <dbReference type="EMBL" id="KAJ8901069.1"/>
    </source>
</evidence>
<gene>
    <name evidence="2" type="ORF">NDN08_004929</name>
</gene>
<dbReference type="GO" id="GO:0004865">
    <property type="term" value="F:protein serine/threonine phosphatase inhibitor activity"/>
    <property type="evidence" value="ECO:0007669"/>
    <property type="project" value="InterPro"/>
</dbReference>
<feature type="compositionally biased region" description="Low complexity" evidence="1">
    <location>
        <begin position="73"/>
        <end position="97"/>
    </location>
</feature>
<dbReference type="PANTHER" id="PTHR20835">
    <property type="entry name" value="E3 UBIQUITIN-PROTEIN LIGASE PPP1R11-RELATED"/>
    <property type="match status" value="1"/>
</dbReference>
<dbReference type="GO" id="GO:0005634">
    <property type="term" value="C:nucleus"/>
    <property type="evidence" value="ECO:0007669"/>
    <property type="project" value="TreeGrafter"/>
</dbReference>
<evidence type="ECO:0000313" key="3">
    <source>
        <dbReference type="Proteomes" id="UP001157974"/>
    </source>
</evidence>
<dbReference type="AlphaFoldDB" id="A0AAV8UF08"/>
<dbReference type="GO" id="GO:0008157">
    <property type="term" value="F:protein phosphatase 1 binding"/>
    <property type="evidence" value="ECO:0007669"/>
    <property type="project" value="TreeGrafter"/>
</dbReference>
<accession>A0AAV8UF08</accession>
<protein>
    <recommendedName>
        <fullName evidence="4">Protein phosphatase 1 regulatory subunit 11</fullName>
    </recommendedName>
</protein>
<dbReference type="EMBL" id="JAMWBK010000012">
    <property type="protein sequence ID" value="KAJ8901069.1"/>
    <property type="molecule type" value="Genomic_DNA"/>
</dbReference>
<dbReference type="InterPro" id="IPR011107">
    <property type="entry name" value="PPI_Ypi1"/>
</dbReference>
<evidence type="ECO:0000256" key="1">
    <source>
        <dbReference type="SAM" id="MobiDB-lite"/>
    </source>
</evidence>
<proteinExistence type="predicted"/>